<dbReference type="Pfam" id="PF13624">
    <property type="entry name" value="SurA_N_3"/>
    <property type="match status" value="1"/>
</dbReference>
<keyword evidence="7" id="KW-0143">Chaperone</keyword>
<keyword evidence="2" id="KW-1003">Cell membrane</keyword>
<gene>
    <name evidence="14" type="ORF">HNQ60_000430</name>
</gene>
<dbReference type="InterPro" id="IPR000297">
    <property type="entry name" value="PPIase_PpiC"/>
</dbReference>
<evidence type="ECO:0000256" key="10">
    <source>
        <dbReference type="ARBA" id="ARBA00042775"/>
    </source>
</evidence>
<sequence length="632" mass="69239">MLQTIRDKTSGWIAIIVLGAIGVVFALFGVDLKSAAGNYAAKVDGETVPTDQVRRAWQQRQQQLQQMMRTELPPDLVKSQQAALLDQFIRDTLLTNRAQKLGYRVSDEDLAEQIMQFPQLQVDGKFSRDRYAMLLRQQGRTEPQFEADLRSNMAINQLQNGVVQSAFVAPYELDRRFALEKQEREIDYALIATSDFAGQVNVTDEQIQAWYDSHKDNYLIPETVDLQYVELTRAKAESAVAVTEQELTDHYEQVKERFESPERRQARHILITTGDGVDDAAASKKADELAAQAKSGADFAELAKQNSKDPGSAQQGGDLGWAQRGMFVGPFEEALFSMKPGDISGPVKTQFGYHVIKLEKVEAGQVRPYDDVRAELEADYRTERSQSLFYDESQKLADLAFSSLTELDSVAKQLDLPIKTVTGFSREGGGELGADPGVIDAAFSDEVLTQGRNSPLVAVGEDRAIVLRVANHKPAVPRPLAEVRAQIEAQLKLQAARDAASAKGAGALAKLQQGAPWSAVASEFGLTAVGKRYVTRQDTIVPAAIVRAAFSASSGGVSEEKPHYGTTTTDDGNYALFAISAVRNGAAGAQSANERSARQRQVAQQVGGGEFAAYVTEAERKVKIVRNEKVFE</sequence>
<keyword evidence="11" id="KW-0697">Rotamase</keyword>
<dbReference type="InterPro" id="IPR023058">
    <property type="entry name" value="PPIase_PpiC_CS"/>
</dbReference>
<dbReference type="RefSeq" id="WP_184329374.1">
    <property type="nucleotide sequence ID" value="NZ_JACHHZ010000001.1"/>
</dbReference>
<evidence type="ECO:0000313" key="14">
    <source>
        <dbReference type="EMBL" id="MBB6091584.1"/>
    </source>
</evidence>
<evidence type="ECO:0000256" key="9">
    <source>
        <dbReference type="ARBA" id="ARBA00040743"/>
    </source>
</evidence>
<evidence type="ECO:0000256" key="4">
    <source>
        <dbReference type="ARBA" id="ARBA00022692"/>
    </source>
</evidence>
<evidence type="ECO:0000256" key="11">
    <source>
        <dbReference type="PROSITE-ProRule" id="PRU00278"/>
    </source>
</evidence>
<evidence type="ECO:0000256" key="7">
    <source>
        <dbReference type="ARBA" id="ARBA00023186"/>
    </source>
</evidence>
<dbReference type="AlphaFoldDB" id="A0A841HG89"/>
<keyword evidence="15" id="KW-1185">Reference proteome</keyword>
<dbReference type="GO" id="GO:0003755">
    <property type="term" value="F:peptidyl-prolyl cis-trans isomerase activity"/>
    <property type="evidence" value="ECO:0007669"/>
    <property type="project" value="UniProtKB-KW"/>
</dbReference>
<dbReference type="Gene3D" id="3.10.50.40">
    <property type="match status" value="1"/>
</dbReference>
<keyword evidence="11 14" id="KW-0413">Isomerase</keyword>
<evidence type="ECO:0000256" key="3">
    <source>
        <dbReference type="ARBA" id="ARBA00022519"/>
    </source>
</evidence>
<accession>A0A841HG89</accession>
<dbReference type="PROSITE" id="PS50198">
    <property type="entry name" value="PPIC_PPIASE_2"/>
    <property type="match status" value="1"/>
</dbReference>
<organism evidence="14 15">
    <name type="scientific">Povalibacter uvarum</name>
    <dbReference type="NCBI Taxonomy" id="732238"/>
    <lineage>
        <taxon>Bacteria</taxon>
        <taxon>Pseudomonadati</taxon>
        <taxon>Pseudomonadota</taxon>
        <taxon>Gammaproteobacteria</taxon>
        <taxon>Steroidobacterales</taxon>
        <taxon>Steroidobacteraceae</taxon>
        <taxon>Povalibacter</taxon>
    </lineage>
</organism>
<dbReference type="PANTHER" id="PTHR47529:SF1">
    <property type="entry name" value="PERIPLASMIC CHAPERONE PPID"/>
    <property type="match status" value="1"/>
</dbReference>
<protein>
    <recommendedName>
        <fullName evidence="9">Periplasmic chaperone PpiD</fullName>
    </recommendedName>
    <alternativeName>
        <fullName evidence="10">Periplasmic folding chaperone</fullName>
    </alternativeName>
</protein>
<evidence type="ECO:0000313" key="15">
    <source>
        <dbReference type="Proteomes" id="UP000588068"/>
    </source>
</evidence>
<dbReference type="PANTHER" id="PTHR47529">
    <property type="entry name" value="PEPTIDYL-PROLYL CIS-TRANS ISOMERASE D"/>
    <property type="match status" value="1"/>
</dbReference>
<dbReference type="GO" id="GO:0005886">
    <property type="term" value="C:plasma membrane"/>
    <property type="evidence" value="ECO:0007669"/>
    <property type="project" value="UniProtKB-SubCell"/>
</dbReference>
<dbReference type="InterPro" id="IPR046357">
    <property type="entry name" value="PPIase_dom_sf"/>
</dbReference>
<name>A0A841HG89_9GAMM</name>
<reference evidence="14 15" key="1">
    <citation type="submission" date="2020-08" db="EMBL/GenBank/DDBJ databases">
        <title>Genomic Encyclopedia of Type Strains, Phase IV (KMG-IV): sequencing the most valuable type-strain genomes for metagenomic binning, comparative biology and taxonomic classification.</title>
        <authorList>
            <person name="Goeker M."/>
        </authorList>
    </citation>
    <scope>NUCLEOTIDE SEQUENCE [LARGE SCALE GENOMIC DNA]</scope>
    <source>
        <strain evidence="14 15">DSM 26723</strain>
    </source>
</reference>
<comment type="similarity">
    <text evidence="8">Belongs to the PpiD chaperone family.</text>
</comment>
<keyword evidence="6 12" id="KW-0472">Membrane</keyword>
<evidence type="ECO:0000256" key="8">
    <source>
        <dbReference type="ARBA" id="ARBA00038408"/>
    </source>
</evidence>
<dbReference type="Gene3D" id="1.10.4030.10">
    <property type="entry name" value="Porin chaperone SurA, peptide-binding domain"/>
    <property type="match status" value="1"/>
</dbReference>
<keyword evidence="3" id="KW-0997">Cell inner membrane</keyword>
<dbReference type="InterPro" id="IPR027304">
    <property type="entry name" value="Trigger_fact/SurA_dom_sf"/>
</dbReference>
<comment type="caution">
    <text evidence="14">The sequence shown here is derived from an EMBL/GenBank/DDBJ whole genome shotgun (WGS) entry which is preliminary data.</text>
</comment>
<dbReference type="SUPFAM" id="SSF109998">
    <property type="entry name" value="Triger factor/SurA peptide-binding domain-like"/>
    <property type="match status" value="1"/>
</dbReference>
<evidence type="ECO:0000256" key="6">
    <source>
        <dbReference type="ARBA" id="ARBA00023136"/>
    </source>
</evidence>
<dbReference type="Proteomes" id="UP000588068">
    <property type="component" value="Unassembled WGS sequence"/>
</dbReference>
<dbReference type="EMBL" id="JACHHZ010000001">
    <property type="protein sequence ID" value="MBB6091584.1"/>
    <property type="molecule type" value="Genomic_DNA"/>
</dbReference>
<evidence type="ECO:0000259" key="13">
    <source>
        <dbReference type="PROSITE" id="PS50198"/>
    </source>
</evidence>
<keyword evidence="5 12" id="KW-1133">Transmembrane helix</keyword>
<evidence type="ECO:0000256" key="5">
    <source>
        <dbReference type="ARBA" id="ARBA00022989"/>
    </source>
</evidence>
<dbReference type="SUPFAM" id="SSF54534">
    <property type="entry name" value="FKBP-like"/>
    <property type="match status" value="1"/>
</dbReference>
<evidence type="ECO:0000256" key="12">
    <source>
        <dbReference type="SAM" id="Phobius"/>
    </source>
</evidence>
<feature type="transmembrane region" description="Helical" evidence="12">
    <location>
        <begin position="12"/>
        <end position="30"/>
    </location>
</feature>
<feature type="domain" description="PpiC" evidence="13">
    <location>
        <begin position="261"/>
        <end position="360"/>
    </location>
</feature>
<proteinExistence type="inferred from homology"/>
<dbReference type="InterPro" id="IPR052029">
    <property type="entry name" value="PpiD_chaperone"/>
</dbReference>
<dbReference type="PROSITE" id="PS01096">
    <property type="entry name" value="PPIC_PPIASE_1"/>
    <property type="match status" value="1"/>
</dbReference>
<comment type="subcellular location">
    <subcellularLocation>
        <location evidence="1">Cell inner membrane</location>
        <topology evidence="1">Single-pass type II membrane protein</topology>
        <orientation evidence="1">Periplasmic side</orientation>
    </subcellularLocation>
</comment>
<keyword evidence="4 12" id="KW-0812">Transmembrane</keyword>
<evidence type="ECO:0000256" key="2">
    <source>
        <dbReference type="ARBA" id="ARBA00022475"/>
    </source>
</evidence>
<evidence type="ECO:0000256" key="1">
    <source>
        <dbReference type="ARBA" id="ARBA00004382"/>
    </source>
</evidence>
<dbReference type="Pfam" id="PF13616">
    <property type="entry name" value="Rotamase_3"/>
    <property type="match status" value="1"/>
</dbReference>